<feature type="compositionally biased region" description="Basic and acidic residues" evidence="1">
    <location>
        <begin position="1"/>
        <end position="14"/>
    </location>
</feature>
<evidence type="ECO:0000256" key="1">
    <source>
        <dbReference type="SAM" id="MobiDB-lite"/>
    </source>
</evidence>
<organism evidence="2 3">
    <name type="scientific">Dendrobium catenatum</name>
    <dbReference type="NCBI Taxonomy" id="906689"/>
    <lineage>
        <taxon>Eukaryota</taxon>
        <taxon>Viridiplantae</taxon>
        <taxon>Streptophyta</taxon>
        <taxon>Embryophyta</taxon>
        <taxon>Tracheophyta</taxon>
        <taxon>Spermatophyta</taxon>
        <taxon>Magnoliopsida</taxon>
        <taxon>Liliopsida</taxon>
        <taxon>Asparagales</taxon>
        <taxon>Orchidaceae</taxon>
        <taxon>Epidendroideae</taxon>
        <taxon>Malaxideae</taxon>
        <taxon>Dendrobiinae</taxon>
        <taxon>Dendrobium</taxon>
    </lineage>
</organism>
<protein>
    <submittedName>
        <fullName evidence="2">Uncharacterized protein</fullName>
    </submittedName>
</protein>
<name>A0A2I0V804_9ASPA</name>
<dbReference type="Proteomes" id="UP000233837">
    <property type="component" value="Unassembled WGS sequence"/>
</dbReference>
<sequence length="69" mass="7854">MQRTKNIRETEKMNYTKKITIQPPKTKPTPAQPKQNNGFHPKSTSTKQPDTAKRDQIANLPASKQTTSF</sequence>
<evidence type="ECO:0000313" key="3">
    <source>
        <dbReference type="Proteomes" id="UP000233837"/>
    </source>
</evidence>
<feature type="compositionally biased region" description="Polar residues" evidence="1">
    <location>
        <begin position="36"/>
        <end position="49"/>
    </location>
</feature>
<gene>
    <name evidence="2" type="ORF">MA16_Dca027311</name>
</gene>
<reference evidence="2 3" key="1">
    <citation type="journal article" date="2016" name="Sci. Rep.">
        <title>The Dendrobium catenatum Lindl. genome sequence provides insights into polysaccharide synthase, floral development and adaptive evolution.</title>
        <authorList>
            <person name="Zhang G.Q."/>
            <person name="Xu Q."/>
            <person name="Bian C."/>
            <person name="Tsai W.C."/>
            <person name="Yeh C.M."/>
            <person name="Liu K.W."/>
            <person name="Yoshida K."/>
            <person name="Zhang L.S."/>
            <person name="Chang S.B."/>
            <person name="Chen F."/>
            <person name="Shi Y."/>
            <person name="Su Y.Y."/>
            <person name="Zhang Y.Q."/>
            <person name="Chen L.J."/>
            <person name="Yin Y."/>
            <person name="Lin M."/>
            <person name="Huang H."/>
            <person name="Deng H."/>
            <person name="Wang Z.W."/>
            <person name="Zhu S.L."/>
            <person name="Zhao X."/>
            <person name="Deng C."/>
            <person name="Niu S.C."/>
            <person name="Huang J."/>
            <person name="Wang M."/>
            <person name="Liu G.H."/>
            <person name="Yang H.J."/>
            <person name="Xiao X.J."/>
            <person name="Hsiao Y.Y."/>
            <person name="Wu W.L."/>
            <person name="Chen Y.Y."/>
            <person name="Mitsuda N."/>
            <person name="Ohme-Takagi M."/>
            <person name="Luo Y.B."/>
            <person name="Van de Peer Y."/>
            <person name="Liu Z.J."/>
        </authorList>
    </citation>
    <scope>NUCLEOTIDE SEQUENCE [LARGE SCALE GENOMIC DNA]</scope>
    <source>
        <tissue evidence="2">The whole plant</tissue>
    </source>
</reference>
<proteinExistence type="predicted"/>
<evidence type="ECO:0000313" key="2">
    <source>
        <dbReference type="EMBL" id="PKU59538.1"/>
    </source>
</evidence>
<keyword evidence="3" id="KW-1185">Reference proteome</keyword>
<accession>A0A2I0V804</accession>
<feature type="region of interest" description="Disordered" evidence="1">
    <location>
        <begin position="1"/>
        <end position="69"/>
    </location>
</feature>
<dbReference type="EMBL" id="KZ504103">
    <property type="protein sequence ID" value="PKU59538.1"/>
    <property type="molecule type" value="Genomic_DNA"/>
</dbReference>
<dbReference type="AlphaFoldDB" id="A0A2I0V804"/>
<reference evidence="2 3" key="2">
    <citation type="journal article" date="2017" name="Nature">
        <title>The Apostasia genome and the evolution of orchids.</title>
        <authorList>
            <person name="Zhang G.Q."/>
            <person name="Liu K.W."/>
            <person name="Li Z."/>
            <person name="Lohaus R."/>
            <person name="Hsiao Y.Y."/>
            <person name="Niu S.C."/>
            <person name="Wang J.Y."/>
            <person name="Lin Y.C."/>
            <person name="Xu Q."/>
            <person name="Chen L.J."/>
            <person name="Yoshida K."/>
            <person name="Fujiwara S."/>
            <person name="Wang Z.W."/>
            <person name="Zhang Y.Q."/>
            <person name="Mitsuda N."/>
            <person name="Wang M."/>
            <person name="Liu G.H."/>
            <person name="Pecoraro L."/>
            <person name="Huang H.X."/>
            <person name="Xiao X.J."/>
            <person name="Lin M."/>
            <person name="Wu X.Y."/>
            <person name="Wu W.L."/>
            <person name="Chen Y.Y."/>
            <person name="Chang S.B."/>
            <person name="Sakamoto S."/>
            <person name="Ohme-Takagi M."/>
            <person name="Yagi M."/>
            <person name="Zeng S.J."/>
            <person name="Shen C.Y."/>
            <person name="Yeh C.M."/>
            <person name="Luo Y.B."/>
            <person name="Tsai W.C."/>
            <person name="Van de Peer Y."/>
            <person name="Liu Z.J."/>
        </authorList>
    </citation>
    <scope>NUCLEOTIDE SEQUENCE [LARGE SCALE GENOMIC DNA]</scope>
    <source>
        <tissue evidence="2">The whole plant</tissue>
    </source>
</reference>